<dbReference type="SMART" id="SM00729">
    <property type="entry name" value="Elp3"/>
    <property type="match status" value="1"/>
</dbReference>
<dbReference type="InterPro" id="IPR034505">
    <property type="entry name" value="Coproporphyrinogen-III_oxidase"/>
</dbReference>
<dbReference type="PANTHER" id="PTHR13932">
    <property type="entry name" value="COPROPORPHYRINIGEN III OXIDASE"/>
    <property type="match status" value="1"/>
</dbReference>
<keyword evidence="9" id="KW-0004">4Fe-4S</keyword>
<dbReference type="HOGENOM" id="CLU_027579_3_1_9"/>
<keyword evidence="7 9" id="KW-0411">Iron-sulfur</keyword>
<dbReference type="KEGG" id="pbd:PBOR_06660"/>
<keyword evidence="4 9" id="KW-0949">S-adenosyl-L-methionine</keyword>
<comment type="similarity">
    <text evidence="1">Belongs to the anaerobic coproporphyrinogen-III oxidase family. HemW subfamily.</text>
</comment>
<gene>
    <name evidence="11" type="ORF">PBOR_06660</name>
</gene>
<dbReference type="RefSeq" id="WP_042210966.1">
    <property type="nucleotide sequence ID" value="NZ_CP009285.1"/>
</dbReference>
<dbReference type="Pfam" id="PF06969">
    <property type="entry name" value="HemN_C"/>
    <property type="match status" value="1"/>
</dbReference>
<evidence type="ECO:0000256" key="6">
    <source>
        <dbReference type="ARBA" id="ARBA00023004"/>
    </source>
</evidence>
<evidence type="ECO:0000256" key="7">
    <source>
        <dbReference type="ARBA" id="ARBA00023014"/>
    </source>
</evidence>
<name>A0A089L598_PAEBO</name>
<evidence type="ECO:0000256" key="2">
    <source>
        <dbReference type="ARBA" id="ARBA00017228"/>
    </source>
</evidence>
<reference evidence="11" key="1">
    <citation type="submission" date="2014-08" db="EMBL/GenBank/DDBJ databases">
        <title>Comparative genomics of the Paenibacillus odorifer group.</title>
        <authorList>
            <person name="den Bakker H.C."/>
            <person name="Tsai Y.-C.Y.-C."/>
            <person name="Martin N."/>
            <person name="Korlach J."/>
            <person name="Wiedmann M."/>
        </authorList>
    </citation>
    <scope>NUCLEOTIDE SEQUENCE [LARGE SCALE GENOMIC DNA]</scope>
    <source>
        <strain evidence="11">DSM 13188</strain>
    </source>
</reference>
<keyword evidence="12" id="KW-1185">Reference proteome</keyword>
<dbReference type="Proteomes" id="UP000029518">
    <property type="component" value="Chromosome"/>
</dbReference>
<evidence type="ECO:0000313" key="12">
    <source>
        <dbReference type="Proteomes" id="UP000029518"/>
    </source>
</evidence>
<evidence type="ECO:0000256" key="4">
    <source>
        <dbReference type="ARBA" id="ARBA00022691"/>
    </source>
</evidence>
<evidence type="ECO:0000256" key="5">
    <source>
        <dbReference type="ARBA" id="ARBA00022723"/>
    </source>
</evidence>
<keyword evidence="6 9" id="KW-0408">Iron</keyword>
<dbReference type="AlphaFoldDB" id="A0A089L598"/>
<dbReference type="Gene3D" id="3.20.20.70">
    <property type="entry name" value="Aldolase class I"/>
    <property type="match status" value="1"/>
</dbReference>
<evidence type="ECO:0000313" key="11">
    <source>
        <dbReference type="EMBL" id="AIQ56656.1"/>
    </source>
</evidence>
<dbReference type="SUPFAM" id="SSF102114">
    <property type="entry name" value="Radical SAM enzymes"/>
    <property type="match status" value="1"/>
</dbReference>
<evidence type="ECO:0000256" key="1">
    <source>
        <dbReference type="ARBA" id="ARBA00006100"/>
    </source>
</evidence>
<dbReference type="SFLD" id="SFLDG01065">
    <property type="entry name" value="anaerobic_coproporphyrinogen-I"/>
    <property type="match status" value="1"/>
</dbReference>
<dbReference type="InterPro" id="IPR013785">
    <property type="entry name" value="Aldolase_TIM"/>
</dbReference>
<dbReference type="GO" id="GO:0006779">
    <property type="term" value="P:porphyrin-containing compound biosynthetic process"/>
    <property type="evidence" value="ECO:0007669"/>
    <property type="project" value="InterPro"/>
</dbReference>
<dbReference type="InterPro" id="IPR058240">
    <property type="entry name" value="rSAM_sf"/>
</dbReference>
<dbReference type="NCBIfam" id="TIGR00539">
    <property type="entry name" value="hemN_rel"/>
    <property type="match status" value="1"/>
</dbReference>
<dbReference type="Pfam" id="PF04055">
    <property type="entry name" value="Radical_SAM"/>
    <property type="match status" value="1"/>
</dbReference>
<evidence type="ECO:0000256" key="9">
    <source>
        <dbReference type="RuleBase" id="RU364116"/>
    </source>
</evidence>
<sequence length="432" mass="48444">MNKPVYPFREIGIGHYPMGNSPVTPEDSKHLPSMMNLNHAAPSSKLVYVHIPFCDSICPFCPYPKAFNEQTARQEYLTALFSELEIYGSAPQIRNCSVEALYIGGGTPSVLDEEEITALFEQLQATLPMQNIEEITFEGNPASFTAAKLKLLYALGVNRISLGVQTFNDELGRRLGLLQTSEDSLRTIQQSREAGISNVSLDLMYNLPGQSMEEWLEDLEKVVELGIGHVTLFPLKIIPGFGLAKRIASGELPPCGDLALEQQMYVEACRYLESHGYAVESTYDFVQPGGHHIYSRKHFDDHLDLLSVGLGAFGEVGGYAYQNVKLLPEYVKKITSGELPVSLGYQVTPEDLPNQFLAMGLRRTAIDRQLFRRKFGSFPEEHFPELFDKFVKAGLVDIREETIALTRFEGLFWGNNVCKEFCEEHIKIAFPK</sequence>
<evidence type="ECO:0000256" key="8">
    <source>
        <dbReference type="ARBA" id="ARBA00023186"/>
    </source>
</evidence>
<comment type="function">
    <text evidence="9">Probably acts as a heme chaperone, transferring heme to an unknown acceptor. Binds one molecule of heme per monomer, possibly covalently. Binds 1 [4Fe-4S] cluster. The cluster is coordinated with 3 cysteines and an exchangeable S-adenosyl-L-methionine.</text>
</comment>
<dbReference type="InterPro" id="IPR006638">
    <property type="entry name" value="Elp3/MiaA/NifB-like_rSAM"/>
</dbReference>
<evidence type="ECO:0000259" key="10">
    <source>
        <dbReference type="PROSITE" id="PS51918"/>
    </source>
</evidence>
<dbReference type="InterPro" id="IPR004559">
    <property type="entry name" value="HemW-like"/>
</dbReference>
<protein>
    <recommendedName>
        <fullName evidence="2 9">Heme chaperone HemW</fullName>
    </recommendedName>
</protein>
<dbReference type="SFLD" id="SFLDS00029">
    <property type="entry name" value="Radical_SAM"/>
    <property type="match status" value="1"/>
</dbReference>
<dbReference type="PANTHER" id="PTHR13932:SF5">
    <property type="entry name" value="RADICAL S-ADENOSYL METHIONINE DOMAIN-CONTAINING PROTEIN 1, MITOCHONDRIAL"/>
    <property type="match status" value="1"/>
</dbReference>
<dbReference type="SFLD" id="SFLDG01082">
    <property type="entry name" value="B12-binding_domain_containing"/>
    <property type="match status" value="1"/>
</dbReference>
<dbReference type="EMBL" id="CP009285">
    <property type="protein sequence ID" value="AIQ56656.1"/>
    <property type="molecule type" value="Genomic_DNA"/>
</dbReference>
<dbReference type="InterPro" id="IPR007197">
    <property type="entry name" value="rSAM"/>
</dbReference>
<dbReference type="PROSITE" id="PS51918">
    <property type="entry name" value="RADICAL_SAM"/>
    <property type="match status" value="1"/>
</dbReference>
<accession>A0A089L598</accession>
<dbReference type="InterPro" id="IPR010723">
    <property type="entry name" value="HemN_C"/>
</dbReference>
<dbReference type="GO" id="GO:0046872">
    <property type="term" value="F:metal ion binding"/>
    <property type="evidence" value="ECO:0007669"/>
    <property type="project" value="UniProtKB-UniRule"/>
</dbReference>
<dbReference type="CDD" id="cd01335">
    <property type="entry name" value="Radical_SAM"/>
    <property type="match status" value="1"/>
</dbReference>
<dbReference type="GO" id="GO:0005737">
    <property type="term" value="C:cytoplasm"/>
    <property type="evidence" value="ECO:0007669"/>
    <property type="project" value="UniProtKB-SubCell"/>
</dbReference>
<dbReference type="OrthoDB" id="9808022at2"/>
<keyword evidence="5 9" id="KW-0479">Metal-binding</keyword>
<feature type="domain" description="Radical SAM core" evidence="10">
    <location>
        <begin position="39"/>
        <end position="278"/>
    </location>
</feature>
<dbReference type="GO" id="GO:0004109">
    <property type="term" value="F:coproporphyrinogen oxidase activity"/>
    <property type="evidence" value="ECO:0007669"/>
    <property type="project" value="InterPro"/>
</dbReference>
<dbReference type="GO" id="GO:0051539">
    <property type="term" value="F:4 iron, 4 sulfur cluster binding"/>
    <property type="evidence" value="ECO:0007669"/>
    <property type="project" value="UniProtKB-UniRule"/>
</dbReference>
<proteinExistence type="inferred from homology"/>
<keyword evidence="8 9" id="KW-0143">Chaperone</keyword>
<evidence type="ECO:0000256" key="3">
    <source>
        <dbReference type="ARBA" id="ARBA00022617"/>
    </source>
</evidence>
<keyword evidence="3 9" id="KW-0349">Heme</keyword>
<comment type="subcellular location">
    <subcellularLocation>
        <location evidence="9">Cytoplasm</location>
    </subcellularLocation>
</comment>
<organism evidence="11 12">
    <name type="scientific">Paenibacillus borealis</name>
    <dbReference type="NCBI Taxonomy" id="160799"/>
    <lineage>
        <taxon>Bacteria</taxon>
        <taxon>Bacillati</taxon>
        <taxon>Bacillota</taxon>
        <taxon>Bacilli</taxon>
        <taxon>Bacillales</taxon>
        <taxon>Paenibacillaceae</taxon>
        <taxon>Paenibacillus</taxon>
    </lineage>
</organism>
<keyword evidence="9" id="KW-0963">Cytoplasm</keyword>